<keyword evidence="14" id="KW-0472">Membrane</keyword>
<dbReference type="GO" id="GO:0019805">
    <property type="term" value="P:quinolinate biosynthetic process"/>
    <property type="evidence" value="ECO:0007669"/>
    <property type="project" value="UniProtKB-UniRule"/>
</dbReference>
<evidence type="ECO:0000256" key="2">
    <source>
        <dbReference type="ARBA" id="ARBA00006471"/>
    </source>
</evidence>
<comment type="subcellular location">
    <subcellularLocation>
        <location evidence="14">Mitochondrion outer membrane</location>
    </subcellularLocation>
</comment>
<dbReference type="Gene3D" id="3.30.1490.10">
    <property type="match status" value="1"/>
</dbReference>
<dbReference type="FunFam" id="3.50.50.60:FF:000129">
    <property type="entry name" value="Kynurenine 3-monooxygenase"/>
    <property type="match status" value="1"/>
</dbReference>
<dbReference type="UniPathway" id="UPA00253">
    <property type="reaction ID" value="UER00328"/>
</dbReference>
<dbReference type="GO" id="GO:0006412">
    <property type="term" value="P:translation"/>
    <property type="evidence" value="ECO:0007669"/>
    <property type="project" value="InterPro"/>
</dbReference>
<dbReference type="GO" id="GO:0003735">
    <property type="term" value="F:structural constituent of ribosome"/>
    <property type="evidence" value="ECO:0007669"/>
    <property type="project" value="InterPro"/>
</dbReference>
<dbReference type="PANTHER" id="PTHR46028">
    <property type="entry name" value="KYNURENINE 3-MONOOXYGENASE"/>
    <property type="match status" value="1"/>
</dbReference>
<keyword evidence="12" id="KW-0687">Ribonucleoprotein</keyword>
<evidence type="ECO:0000256" key="8">
    <source>
        <dbReference type="ARBA" id="ARBA00022980"/>
    </source>
</evidence>
<evidence type="ECO:0000256" key="6">
    <source>
        <dbReference type="ARBA" id="ARBA00022827"/>
    </source>
</evidence>
<dbReference type="Gene3D" id="3.30.1370.30">
    <property type="match status" value="1"/>
</dbReference>
<dbReference type="GO" id="GO:0005741">
    <property type="term" value="C:mitochondrial outer membrane"/>
    <property type="evidence" value="ECO:0007669"/>
    <property type="project" value="UniProtKB-SubCell"/>
</dbReference>
<feature type="domain" description="FAD-binding" evidence="15">
    <location>
        <begin position="7"/>
        <end position="363"/>
    </location>
</feature>
<name>A0A366QP29_9HYPO</name>
<dbReference type="GO" id="GO:0005840">
    <property type="term" value="C:ribosome"/>
    <property type="evidence" value="ECO:0007669"/>
    <property type="project" value="UniProtKB-KW"/>
</dbReference>
<comment type="caution">
    <text evidence="16">The sequence shown here is derived from an EMBL/GenBank/DDBJ whole genome shotgun (WGS) entry which is preliminary data.</text>
</comment>
<keyword evidence="6 14" id="KW-0274">FAD</keyword>
<dbReference type="FunFam" id="3.30.1370.30:FF:000006">
    <property type="entry name" value="40S ribosomal protein S8"/>
    <property type="match status" value="1"/>
</dbReference>
<evidence type="ECO:0000256" key="11">
    <source>
        <dbReference type="ARBA" id="ARBA00023128"/>
    </source>
</evidence>
<sequence length="642" mass="71281">MEKPQKIVVVGAGPVGSLAALYAAQRGHEVEVYELRPEAHSLTGLDLRDPSTIPLNFTKSINLAISERGINAMRHAGQPGLLDNVMSTTIPMKGRMIHGRSPTGSLFEQSQDYDVKGRAIHAIDRAGLNKRLLDTLDNMPNVKLFFNHKLTGADYRACKAWFEVTDGKSSEESRYREIDISFDLMIGADGAHSAVRYHLMKFTRMNYQQEYIDTLWCEFHLKPVQTDNTADPMAKFRISPNHLHIWPGKDFMFIAIPSDDGSFTCTLFMPSKDFSDLENNPASVPSFFDSHFPGVTDLIPGDELIESFNTNPHLPLISLKCKPYHYGSSCVIVGDAAHAMVPFYGQGMNAGMEDVRILFSILDKHSHIGESNDPSSDSSSESGPAFQRSLALAEYSAVRPPDAHAINDLALQNYVEMRSSVLSKRYRLRKYLEEWMSVYFPRLGWQTKYSRKIEPTIITQSILDRITAAHSAEPPIMPSITNIANMCSHLQNASKARLGITSVKNCKYNLQLALAMHRSGFFSSVYRAGPHPPTLEEMVSKEPQVVTSKNVATMRLWLGLKYWDGQPVLGKANAISTPKRLMTANIQELARLSRGFPTKVSGGVVPGLNLGECLFVSTSQGVLEVREALAKKQGGLLVCRVS</sequence>
<dbReference type="EC" id="1.14.13.9" evidence="14"/>
<evidence type="ECO:0000256" key="4">
    <source>
        <dbReference type="ARBA" id="ARBA00022642"/>
    </source>
</evidence>
<evidence type="ECO:0000256" key="14">
    <source>
        <dbReference type="HAMAP-Rule" id="MF_03018"/>
    </source>
</evidence>
<keyword evidence="8" id="KW-0689">Ribosomal protein</keyword>
<evidence type="ECO:0000313" key="16">
    <source>
        <dbReference type="EMBL" id="RBR06643.1"/>
    </source>
</evidence>
<comment type="pathway">
    <text evidence="14">Cofactor biosynthesis; NAD(+) biosynthesis; quinolinate from L-kynurenine: step 1/3.</text>
</comment>
<dbReference type="InterPro" id="IPR027545">
    <property type="entry name" value="Kynurenine_monooxygenase"/>
</dbReference>
<evidence type="ECO:0000256" key="1">
    <source>
        <dbReference type="ARBA" id="ARBA00001974"/>
    </source>
</evidence>
<dbReference type="PRINTS" id="PR00420">
    <property type="entry name" value="RNGMNOXGNASE"/>
</dbReference>
<evidence type="ECO:0000256" key="13">
    <source>
        <dbReference type="ARBA" id="ARBA00047818"/>
    </source>
</evidence>
<proteinExistence type="inferred from homology"/>
<dbReference type="PANTHER" id="PTHR46028:SF2">
    <property type="entry name" value="KYNURENINE 3-MONOOXYGENASE"/>
    <property type="match status" value="1"/>
</dbReference>
<evidence type="ECO:0000256" key="12">
    <source>
        <dbReference type="ARBA" id="ARBA00023274"/>
    </source>
</evidence>
<evidence type="ECO:0000256" key="3">
    <source>
        <dbReference type="ARBA" id="ARBA00022630"/>
    </source>
</evidence>
<reference evidence="16 17" key="1">
    <citation type="submission" date="2018-06" db="EMBL/GenBank/DDBJ databases">
        <title>Fusarium incarnatum-equiseti species complex species 28.</title>
        <authorList>
            <person name="Gardiner D.M."/>
        </authorList>
    </citation>
    <scope>NUCLEOTIDE SEQUENCE [LARGE SCALE GENOMIC DNA]</scope>
    <source>
        <strain evidence="16 17">FIESC_28</strain>
    </source>
</reference>
<dbReference type="GO" id="GO:1990904">
    <property type="term" value="C:ribonucleoprotein complex"/>
    <property type="evidence" value="ECO:0007669"/>
    <property type="project" value="UniProtKB-KW"/>
</dbReference>
<dbReference type="GO" id="GO:0006569">
    <property type="term" value="P:L-tryptophan catabolic process"/>
    <property type="evidence" value="ECO:0007669"/>
    <property type="project" value="UniProtKB-UniRule"/>
</dbReference>
<dbReference type="Proteomes" id="UP000253153">
    <property type="component" value="Unassembled WGS sequence"/>
</dbReference>
<dbReference type="SUPFAM" id="SSF51905">
    <property type="entry name" value="FAD/NAD(P)-binding domain"/>
    <property type="match status" value="1"/>
</dbReference>
<dbReference type="HAMAP" id="MF_01971">
    <property type="entry name" value="Kynurenine_monooxygenase"/>
    <property type="match status" value="1"/>
</dbReference>
<dbReference type="Pfam" id="PF01494">
    <property type="entry name" value="FAD_binding_3"/>
    <property type="match status" value="1"/>
</dbReference>
<dbReference type="GO" id="GO:0043420">
    <property type="term" value="P:anthranilate metabolic process"/>
    <property type="evidence" value="ECO:0007669"/>
    <property type="project" value="UniProtKB-UniRule"/>
</dbReference>
<dbReference type="SUPFAM" id="SSF56047">
    <property type="entry name" value="Ribosomal protein S8"/>
    <property type="match status" value="1"/>
</dbReference>
<gene>
    <name evidence="14" type="primary">BNA4</name>
    <name evidence="16" type="ORF">FIESC28_10977</name>
</gene>
<evidence type="ECO:0000313" key="17">
    <source>
        <dbReference type="Proteomes" id="UP000253153"/>
    </source>
</evidence>
<evidence type="ECO:0000256" key="9">
    <source>
        <dbReference type="ARBA" id="ARBA00023002"/>
    </source>
</evidence>
<dbReference type="AlphaFoldDB" id="A0A366QP29"/>
<evidence type="ECO:0000259" key="15">
    <source>
        <dbReference type="Pfam" id="PF01494"/>
    </source>
</evidence>
<comment type="similarity">
    <text evidence="14">Belongs to the aromatic-ring hydroxylase family. KMO subfamily.</text>
</comment>
<keyword evidence="7 14" id="KW-0521">NADP</keyword>
<keyword evidence="4 14" id="KW-0662">Pyridine nucleotide biosynthesis</keyword>
<keyword evidence="3 14" id="KW-0285">Flavoprotein</keyword>
<comment type="catalytic activity">
    <reaction evidence="13 14">
        <text>L-kynurenine + NADPH + O2 + H(+) = 3-hydroxy-L-kynurenine + NADP(+) + H2O</text>
        <dbReference type="Rhea" id="RHEA:20545"/>
        <dbReference type="ChEBI" id="CHEBI:15377"/>
        <dbReference type="ChEBI" id="CHEBI:15378"/>
        <dbReference type="ChEBI" id="CHEBI:15379"/>
        <dbReference type="ChEBI" id="CHEBI:57783"/>
        <dbReference type="ChEBI" id="CHEBI:57959"/>
        <dbReference type="ChEBI" id="CHEBI:58125"/>
        <dbReference type="ChEBI" id="CHEBI:58349"/>
        <dbReference type="EC" id="1.14.13.9"/>
    </reaction>
</comment>
<organism evidence="16 17">
    <name type="scientific">Fusarium coffeatum</name>
    <dbReference type="NCBI Taxonomy" id="231269"/>
    <lineage>
        <taxon>Eukaryota</taxon>
        <taxon>Fungi</taxon>
        <taxon>Dikarya</taxon>
        <taxon>Ascomycota</taxon>
        <taxon>Pezizomycotina</taxon>
        <taxon>Sordariomycetes</taxon>
        <taxon>Hypocreomycetidae</taxon>
        <taxon>Hypocreales</taxon>
        <taxon>Nectriaceae</taxon>
        <taxon>Fusarium</taxon>
        <taxon>Fusarium incarnatum-equiseti species complex</taxon>
    </lineage>
</organism>
<keyword evidence="5 14" id="KW-1000">Mitochondrion outer membrane</keyword>
<keyword evidence="17" id="KW-1185">Reference proteome</keyword>
<keyword evidence="11 14" id="KW-0496">Mitochondrion</keyword>
<comment type="function">
    <text evidence="14">Catalyzes the hydroxylation of L-kynurenine (L-Kyn) to form 3-hydroxy-L-kynurenine (L-3OHKyn). Required for synthesis of quinolinic acid.</text>
</comment>
<evidence type="ECO:0000256" key="7">
    <source>
        <dbReference type="ARBA" id="ARBA00022857"/>
    </source>
</evidence>
<evidence type="ECO:0000256" key="10">
    <source>
        <dbReference type="ARBA" id="ARBA00023033"/>
    </source>
</evidence>
<dbReference type="InterPro" id="IPR000630">
    <property type="entry name" value="Ribosomal_uS8"/>
</dbReference>
<protein>
    <recommendedName>
        <fullName evidence="14">Kynurenine 3-monooxygenase</fullName>
        <ecNumber evidence="14">1.14.13.9</ecNumber>
    </recommendedName>
    <alternativeName>
        <fullName evidence="14">Biosynthesis of nicotinic acid protein 4</fullName>
    </alternativeName>
    <alternativeName>
        <fullName evidence="14">Kynurenine 3-hydroxylase</fullName>
    </alternativeName>
</protein>
<dbReference type="EMBL" id="QKXC01000341">
    <property type="protein sequence ID" value="RBR06643.1"/>
    <property type="molecule type" value="Genomic_DNA"/>
</dbReference>
<dbReference type="Gene3D" id="3.50.50.60">
    <property type="entry name" value="FAD/NAD(P)-binding domain"/>
    <property type="match status" value="1"/>
</dbReference>
<dbReference type="Pfam" id="PF00410">
    <property type="entry name" value="Ribosomal_S8"/>
    <property type="match status" value="1"/>
</dbReference>
<comment type="similarity">
    <text evidence="2">Belongs to the universal ribosomal protein uS8 family.</text>
</comment>
<dbReference type="InterPro" id="IPR035987">
    <property type="entry name" value="Ribosomal_uS8_sf"/>
</dbReference>
<dbReference type="InterPro" id="IPR036188">
    <property type="entry name" value="FAD/NAD-bd_sf"/>
</dbReference>
<comment type="cofactor">
    <cofactor evidence="1 14">
        <name>FAD</name>
        <dbReference type="ChEBI" id="CHEBI:57692"/>
    </cofactor>
</comment>
<dbReference type="GO" id="GO:0071949">
    <property type="term" value="F:FAD binding"/>
    <property type="evidence" value="ECO:0007669"/>
    <property type="project" value="InterPro"/>
</dbReference>
<keyword evidence="10 14" id="KW-0503">Monooxygenase</keyword>
<keyword evidence="9 14" id="KW-0560">Oxidoreductase</keyword>
<accession>A0A366QP29</accession>
<dbReference type="GO" id="GO:0004502">
    <property type="term" value="F:kynurenine 3-monooxygenase activity"/>
    <property type="evidence" value="ECO:0007669"/>
    <property type="project" value="UniProtKB-UniRule"/>
</dbReference>
<dbReference type="GO" id="GO:0070189">
    <property type="term" value="P:kynurenine metabolic process"/>
    <property type="evidence" value="ECO:0007669"/>
    <property type="project" value="TreeGrafter"/>
</dbReference>
<dbReference type="GO" id="GO:0034354">
    <property type="term" value="P:'de novo' NAD+ biosynthetic process from L-tryptophan"/>
    <property type="evidence" value="ECO:0007669"/>
    <property type="project" value="UniProtKB-UniRule"/>
</dbReference>
<dbReference type="InterPro" id="IPR002938">
    <property type="entry name" value="FAD-bd"/>
</dbReference>
<dbReference type="OrthoDB" id="10053569at2759"/>
<evidence type="ECO:0000256" key="5">
    <source>
        <dbReference type="ARBA" id="ARBA00022787"/>
    </source>
</evidence>